<dbReference type="InterPro" id="IPR036890">
    <property type="entry name" value="HATPase_C_sf"/>
</dbReference>
<gene>
    <name evidence="3" type="ORF">JO379_003726</name>
</gene>
<reference evidence="3 4" key="1">
    <citation type="submission" date="2021-03" db="EMBL/GenBank/DDBJ databases">
        <title>Sequencing the genomes of 1000 actinobacteria strains.</title>
        <authorList>
            <person name="Klenk H.-P."/>
        </authorList>
    </citation>
    <scope>NUCLEOTIDE SEQUENCE [LARGE SCALE GENOMIC DNA]</scope>
    <source>
        <strain evidence="3 4">DSM 41480</strain>
    </source>
</reference>
<feature type="domain" description="Histidine kinase/HSP90-like ATPase" evidence="2">
    <location>
        <begin position="20"/>
        <end position="135"/>
    </location>
</feature>
<sequence>MAVPPTARTVTPKDTEWLLPRTPRSVGHSRVLLREQSRSWGIPDETTWTAVLLLSELMTNACVHARVPPGRVIGTRCVLLADRLRVEVSDASRDLPRLKLASRDDEAGRGLVLVASLADAWDVHPRAYGIGKTVWFELGVLLGKVSDAN</sequence>
<dbReference type="CDD" id="cd16936">
    <property type="entry name" value="HATPase_RsbW-like"/>
    <property type="match status" value="1"/>
</dbReference>
<evidence type="ECO:0000313" key="4">
    <source>
        <dbReference type="Proteomes" id="UP001519291"/>
    </source>
</evidence>
<dbReference type="SUPFAM" id="SSF55874">
    <property type="entry name" value="ATPase domain of HSP90 chaperone/DNA topoisomerase II/histidine kinase"/>
    <property type="match status" value="1"/>
</dbReference>
<evidence type="ECO:0000313" key="3">
    <source>
        <dbReference type="EMBL" id="MBP2404257.1"/>
    </source>
</evidence>
<evidence type="ECO:0000259" key="2">
    <source>
        <dbReference type="Pfam" id="PF13581"/>
    </source>
</evidence>
<dbReference type="InterPro" id="IPR003594">
    <property type="entry name" value="HATPase_dom"/>
</dbReference>
<dbReference type="RefSeq" id="WP_130878338.1">
    <property type="nucleotide sequence ID" value="NZ_JAGIOH010000001.1"/>
</dbReference>
<accession>A0ABS4Y661</accession>
<keyword evidence="4" id="KW-1185">Reference proteome</keyword>
<organism evidence="3 4">
    <name type="scientific">Streptomyces syringium</name>
    <dbReference type="NCBI Taxonomy" id="76729"/>
    <lineage>
        <taxon>Bacteria</taxon>
        <taxon>Bacillati</taxon>
        <taxon>Actinomycetota</taxon>
        <taxon>Actinomycetes</taxon>
        <taxon>Kitasatosporales</taxon>
        <taxon>Streptomycetaceae</taxon>
        <taxon>Streptomyces</taxon>
    </lineage>
</organism>
<keyword evidence="1" id="KW-0808">Transferase</keyword>
<protein>
    <submittedName>
        <fullName evidence="3">Anti-sigma regulatory factor (Ser/Thr protein kinase)</fullName>
    </submittedName>
</protein>
<dbReference type="Gene3D" id="3.30.565.10">
    <property type="entry name" value="Histidine kinase-like ATPase, C-terminal domain"/>
    <property type="match status" value="1"/>
</dbReference>
<evidence type="ECO:0000256" key="1">
    <source>
        <dbReference type="ARBA" id="ARBA00022527"/>
    </source>
</evidence>
<dbReference type="GeneID" id="91570601"/>
<keyword evidence="1" id="KW-0418">Kinase</keyword>
<comment type="caution">
    <text evidence="3">The sequence shown here is derived from an EMBL/GenBank/DDBJ whole genome shotgun (WGS) entry which is preliminary data.</text>
</comment>
<proteinExistence type="predicted"/>
<dbReference type="PANTHER" id="PTHR35526">
    <property type="entry name" value="ANTI-SIGMA-F FACTOR RSBW-RELATED"/>
    <property type="match status" value="1"/>
</dbReference>
<dbReference type="Proteomes" id="UP001519291">
    <property type="component" value="Unassembled WGS sequence"/>
</dbReference>
<dbReference type="Pfam" id="PF13581">
    <property type="entry name" value="HATPase_c_2"/>
    <property type="match status" value="1"/>
</dbReference>
<dbReference type="PANTHER" id="PTHR35526:SF3">
    <property type="entry name" value="ANTI-SIGMA-F FACTOR RSBW"/>
    <property type="match status" value="1"/>
</dbReference>
<name>A0ABS4Y661_9ACTN</name>
<dbReference type="EMBL" id="JAGIOH010000001">
    <property type="protein sequence ID" value="MBP2404257.1"/>
    <property type="molecule type" value="Genomic_DNA"/>
</dbReference>
<keyword evidence="1" id="KW-0723">Serine/threonine-protein kinase</keyword>
<dbReference type="InterPro" id="IPR050267">
    <property type="entry name" value="Anti-sigma-factor_SerPK"/>
</dbReference>